<keyword evidence="3 8" id="KW-0227">DNA damage</keyword>
<comment type="subcellular location">
    <subcellularLocation>
        <location evidence="8">Nucleus</location>
    </subcellularLocation>
</comment>
<reference evidence="10 11" key="1">
    <citation type="submission" date="2017-10" db="EMBL/GenBank/DDBJ databases">
        <title>Development of genomic resources for the powdery mildew, Erysiphe pulchra.</title>
        <authorList>
            <person name="Wadl P.A."/>
            <person name="Mack B.M."/>
            <person name="Moore G."/>
            <person name="Beltz S.B."/>
        </authorList>
    </citation>
    <scope>NUCLEOTIDE SEQUENCE [LARGE SCALE GENOMIC DNA]</scope>
    <source>
        <strain evidence="10">Cflorida</strain>
    </source>
</reference>
<dbReference type="HAMAP" id="MF_03100">
    <property type="entry name" value="Endonuc_su_Slx1"/>
    <property type="match status" value="1"/>
</dbReference>
<comment type="similarity">
    <text evidence="8">Belongs to the SLX1 family.</text>
</comment>
<accession>A0A2S4Q205</accession>
<name>A0A2S4Q205_9PEZI</name>
<evidence type="ECO:0000313" key="11">
    <source>
        <dbReference type="Proteomes" id="UP000237438"/>
    </source>
</evidence>
<dbReference type="GO" id="GO:0017108">
    <property type="term" value="F:5'-flap endonuclease activity"/>
    <property type="evidence" value="ECO:0007669"/>
    <property type="project" value="InterPro"/>
</dbReference>
<dbReference type="Pfam" id="PF01541">
    <property type="entry name" value="GIY-YIG"/>
    <property type="match status" value="1"/>
</dbReference>
<dbReference type="OrthoDB" id="24645at2759"/>
<dbReference type="PROSITE" id="PS50164">
    <property type="entry name" value="GIY_YIG"/>
    <property type="match status" value="1"/>
</dbReference>
<organism evidence="10 11">
    <name type="scientific">Erysiphe pulchra</name>
    <dbReference type="NCBI Taxonomy" id="225359"/>
    <lineage>
        <taxon>Eukaryota</taxon>
        <taxon>Fungi</taxon>
        <taxon>Dikarya</taxon>
        <taxon>Ascomycota</taxon>
        <taxon>Pezizomycotina</taxon>
        <taxon>Leotiomycetes</taxon>
        <taxon>Erysiphales</taxon>
        <taxon>Erysiphaceae</taxon>
        <taxon>Erysiphe</taxon>
    </lineage>
</organism>
<dbReference type="InterPro" id="IPR035901">
    <property type="entry name" value="GIY-YIG_endonuc_sf"/>
</dbReference>
<evidence type="ECO:0000256" key="7">
    <source>
        <dbReference type="ARBA" id="ARBA00023242"/>
    </source>
</evidence>
<proteinExistence type="inferred from homology"/>
<evidence type="ECO:0000313" key="10">
    <source>
        <dbReference type="EMBL" id="POS88312.1"/>
    </source>
</evidence>
<protein>
    <recommendedName>
        <fullName evidence="9">GIY-YIG domain-containing protein</fullName>
    </recommendedName>
</protein>
<dbReference type="InterPro" id="IPR048749">
    <property type="entry name" value="SLX1_C"/>
</dbReference>
<keyword evidence="2 8" id="KW-0255">Endonuclease</keyword>
<evidence type="ECO:0000256" key="2">
    <source>
        <dbReference type="ARBA" id="ARBA00022759"/>
    </source>
</evidence>
<keyword evidence="7 8" id="KW-0539">Nucleus</keyword>
<evidence type="ECO:0000259" key="9">
    <source>
        <dbReference type="PROSITE" id="PS50164"/>
    </source>
</evidence>
<dbReference type="InterPro" id="IPR013083">
    <property type="entry name" value="Znf_RING/FYVE/PHD"/>
</dbReference>
<comment type="caution">
    <text evidence="8">Lacks conserved residue(s) required for the propagation of feature annotation.</text>
</comment>
<keyword evidence="5 8" id="KW-0233">DNA recombination</keyword>
<feature type="domain" description="GIY-YIG" evidence="9">
    <location>
        <begin position="9"/>
        <end position="91"/>
    </location>
</feature>
<evidence type="ECO:0000256" key="5">
    <source>
        <dbReference type="ARBA" id="ARBA00023172"/>
    </source>
</evidence>
<dbReference type="CDD" id="cd10455">
    <property type="entry name" value="GIY-YIG_SLX1"/>
    <property type="match status" value="1"/>
</dbReference>
<dbReference type="STRING" id="225359.A0A2S4Q205"/>
<dbReference type="Gene3D" id="3.40.1440.10">
    <property type="entry name" value="GIY-YIG endonuclease"/>
    <property type="match status" value="1"/>
</dbReference>
<dbReference type="EMBL" id="PEDP01000011">
    <property type="protein sequence ID" value="POS88312.1"/>
    <property type="molecule type" value="Genomic_DNA"/>
</dbReference>
<comment type="caution">
    <text evidence="10">The sequence shown here is derived from an EMBL/GenBank/DDBJ whole genome shotgun (WGS) entry which is preliminary data.</text>
</comment>
<dbReference type="AlphaFoldDB" id="A0A2S4Q205"/>
<evidence type="ECO:0000256" key="8">
    <source>
        <dbReference type="HAMAP-Rule" id="MF_03100"/>
    </source>
</evidence>
<evidence type="ECO:0000256" key="6">
    <source>
        <dbReference type="ARBA" id="ARBA00023204"/>
    </source>
</evidence>
<evidence type="ECO:0000256" key="4">
    <source>
        <dbReference type="ARBA" id="ARBA00022801"/>
    </source>
</evidence>
<dbReference type="Proteomes" id="UP000237438">
    <property type="component" value="Unassembled WGS sequence"/>
</dbReference>
<dbReference type="GO" id="GO:0000724">
    <property type="term" value="P:double-strand break repair via homologous recombination"/>
    <property type="evidence" value="ECO:0007669"/>
    <property type="project" value="TreeGrafter"/>
</dbReference>
<dbReference type="Gene3D" id="3.30.40.10">
    <property type="entry name" value="Zinc/RING finger domain, C3HC4 (zinc finger)"/>
    <property type="match status" value="1"/>
</dbReference>
<dbReference type="GO" id="GO:0008821">
    <property type="term" value="F:crossover junction DNA endonuclease activity"/>
    <property type="evidence" value="ECO:0007669"/>
    <property type="project" value="TreeGrafter"/>
</dbReference>
<keyword evidence="6 8" id="KW-0234">DNA repair</keyword>
<keyword evidence="4 8" id="KW-0378">Hydrolase</keyword>
<dbReference type="Pfam" id="PF21202">
    <property type="entry name" value="SLX1_C"/>
    <property type="match status" value="1"/>
</dbReference>
<dbReference type="InterPro" id="IPR027520">
    <property type="entry name" value="Slx1"/>
</dbReference>
<comment type="function">
    <text evidence="8">Catalytic subunit of the SLX1-SLX4 structure-specific endonuclease that resolves DNA secondary structures generated during DNA repair and recombination. Has endonuclease activity towards branched DNA substrates, introducing single-strand cuts in duplex DNA close to junctions with ss-DNA.</text>
</comment>
<gene>
    <name evidence="10" type="ORF">EPUL_000367</name>
</gene>
<dbReference type="PANTHER" id="PTHR20208:SF10">
    <property type="entry name" value="STRUCTURE-SPECIFIC ENDONUCLEASE SUBUNIT SLX1"/>
    <property type="match status" value="1"/>
</dbReference>
<dbReference type="PANTHER" id="PTHR20208">
    <property type="entry name" value="STRUCTURE-SPECIFIC ENDONUCLEASE SUBUNIT SLX1"/>
    <property type="match status" value="1"/>
</dbReference>
<sequence length="369" mass="42069">MPMDRPIPSFYCCYLLRSIPRPSSVYIGSTPNPTRRLDQHNGLTKGGAVRTSRTRLRPWEMTCVVSGFPSHIAALQFEWAWQNPHITLHIPAEHRIQPATSRKPSGRLKRPIHSVGSLLSNLHLLLRVPSFCRWPLELRFFSKGVFDKWSKYCKNTFEQIPKHISILQDFSSAHMPSSKDVFCDTGQKPFYLIAKELVIDYSNQKSHVEKTKNIFDFEQEGSCIICKICLKQNEGIYTVCPNPTCNSVTHMTCLSKYFLDGNNDLLIPIKGVCPACHTETRWIDFVKELSLRLRGQKEISNLLKLEKNFKNNAVESLSQSIVRLENIEGEETDTSVYVEHDTINDYDGFETASMASSSSSSLTHNKHNS</sequence>
<dbReference type="FunFam" id="3.40.1440.10:FF:000006">
    <property type="entry name" value="Structure-specific endonuclease subunit SLX1"/>
    <property type="match status" value="1"/>
</dbReference>
<comment type="cofactor">
    <cofactor evidence="8">
        <name>a divalent metal cation</name>
        <dbReference type="ChEBI" id="CHEBI:60240"/>
    </cofactor>
</comment>
<keyword evidence="1 8" id="KW-0540">Nuclease</keyword>
<keyword evidence="11" id="KW-1185">Reference proteome</keyword>
<dbReference type="InterPro" id="IPR000305">
    <property type="entry name" value="GIY-YIG_endonuc"/>
</dbReference>
<evidence type="ECO:0000256" key="1">
    <source>
        <dbReference type="ARBA" id="ARBA00022722"/>
    </source>
</evidence>
<dbReference type="InterPro" id="IPR050381">
    <property type="entry name" value="SLX1_endonuclease"/>
</dbReference>
<evidence type="ECO:0000256" key="3">
    <source>
        <dbReference type="ARBA" id="ARBA00022763"/>
    </source>
</evidence>
<dbReference type="GO" id="GO:0033557">
    <property type="term" value="C:Slx1-Slx4 complex"/>
    <property type="evidence" value="ECO:0007669"/>
    <property type="project" value="UniProtKB-UniRule"/>
</dbReference>
<comment type="subunit">
    <text evidence="8">Forms a heterodimer with SLX4.</text>
</comment>